<organism evidence="5 6">
    <name type="scientific">Sediminicurvatus halobius</name>
    <dbReference type="NCBI Taxonomy" id="2182432"/>
    <lineage>
        <taxon>Bacteria</taxon>
        <taxon>Pseudomonadati</taxon>
        <taxon>Pseudomonadota</taxon>
        <taxon>Gammaproteobacteria</taxon>
        <taxon>Chromatiales</taxon>
        <taxon>Ectothiorhodospiraceae</taxon>
        <taxon>Sediminicurvatus</taxon>
    </lineage>
</organism>
<evidence type="ECO:0000313" key="5">
    <source>
        <dbReference type="EMBL" id="PWG62634.1"/>
    </source>
</evidence>
<keyword evidence="6" id="KW-1185">Reference proteome</keyword>
<evidence type="ECO:0000313" key="6">
    <source>
        <dbReference type="Proteomes" id="UP000245474"/>
    </source>
</evidence>
<evidence type="ECO:0000256" key="1">
    <source>
        <dbReference type="ARBA" id="ARBA00009477"/>
    </source>
</evidence>
<dbReference type="OrthoDB" id="9806939at2"/>
<feature type="region of interest" description="Disordered" evidence="3">
    <location>
        <begin position="1"/>
        <end position="21"/>
    </location>
</feature>
<dbReference type="EMBL" id="QFFI01000017">
    <property type="protein sequence ID" value="PWG62634.1"/>
    <property type="molecule type" value="Genomic_DNA"/>
</dbReference>
<name>A0A2U2N0Y5_9GAMM</name>
<dbReference type="Gene3D" id="1.10.287.470">
    <property type="entry name" value="Helix hairpin bin"/>
    <property type="match status" value="1"/>
</dbReference>
<keyword evidence="2" id="KW-0175">Coiled coil</keyword>
<dbReference type="NCBIfam" id="TIGR01730">
    <property type="entry name" value="RND_mfp"/>
    <property type="match status" value="1"/>
</dbReference>
<comment type="caution">
    <text evidence="5">The sequence shown here is derived from an EMBL/GenBank/DDBJ whole genome shotgun (WGS) entry which is preliminary data.</text>
</comment>
<comment type="similarity">
    <text evidence="1">Belongs to the membrane fusion protein (MFP) (TC 8.A.1) family.</text>
</comment>
<dbReference type="Pfam" id="PF25954">
    <property type="entry name" value="Beta-barrel_RND_2"/>
    <property type="match status" value="1"/>
</dbReference>
<accession>A0A2U2N0Y5</accession>
<dbReference type="Proteomes" id="UP000245474">
    <property type="component" value="Unassembled WGS sequence"/>
</dbReference>
<evidence type="ECO:0000256" key="3">
    <source>
        <dbReference type="SAM" id="MobiDB-lite"/>
    </source>
</evidence>
<dbReference type="InterPro" id="IPR058792">
    <property type="entry name" value="Beta-barrel_RND_2"/>
</dbReference>
<protein>
    <submittedName>
        <fullName evidence="5">Efflux transporter periplasmic adaptor subunit</fullName>
    </submittedName>
</protein>
<dbReference type="GO" id="GO:0015562">
    <property type="term" value="F:efflux transmembrane transporter activity"/>
    <property type="evidence" value="ECO:0007669"/>
    <property type="project" value="TreeGrafter"/>
</dbReference>
<feature type="domain" description="CusB-like beta-barrel" evidence="4">
    <location>
        <begin position="185"/>
        <end position="251"/>
    </location>
</feature>
<dbReference type="SUPFAM" id="SSF111369">
    <property type="entry name" value="HlyD-like secretion proteins"/>
    <property type="match status" value="1"/>
</dbReference>
<gene>
    <name evidence="5" type="ORF">DEM34_11685</name>
</gene>
<proteinExistence type="inferred from homology"/>
<dbReference type="Gene3D" id="2.40.50.100">
    <property type="match status" value="1"/>
</dbReference>
<evidence type="ECO:0000256" key="2">
    <source>
        <dbReference type="SAM" id="Coils"/>
    </source>
</evidence>
<reference evidence="5 6" key="1">
    <citation type="submission" date="2018-05" db="EMBL/GenBank/DDBJ databases">
        <title>Spiribacter halobius sp. nov., a moderately halophilic bacterium isolated from marine solar saltern.</title>
        <authorList>
            <person name="Zheng W.-S."/>
            <person name="Lu D.-C."/>
            <person name="Du Z.-J."/>
        </authorList>
    </citation>
    <scope>NUCLEOTIDE SEQUENCE [LARGE SCALE GENOMIC DNA]</scope>
    <source>
        <strain evidence="5 6">E85</strain>
    </source>
</reference>
<feature type="region of interest" description="Disordered" evidence="3">
    <location>
        <begin position="331"/>
        <end position="353"/>
    </location>
</feature>
<dbReference type="Gene3D" id="2.40.30.170">
    <property type="match status" value="1"/>
</dbReference>
<feature type="coiled-coil region" evidence="2">
    <location>
        <begin position="81"/>
        <end position="148"/>
    </location>
</feature>
<dbReference type="Gene3D" id="2.40.420.20">
    <property type="match status" value="1"/>
</dbReference>
<dbReference type="PANTHER" id="PTHR30469:SF29">
    <property type="entry name" value="BLR2860 PROTEIN"/>
    <property type="match status" value="1"/>
</dbReference>
<sequence length="353" mass="37156">MLSGQIAGDTGPATPASEAEAPVAVQVREMAAERVERELENQGDTVADQDVELRAQTAGRVAEVLVARGERVAAGDPILRLAMEDRAARRAEAEARVAQREADYEAAQRLGDDGFQAQTAVREARAALEAARAALAAIEEEIRHTTVRAPFDGVLEERPVEVGDFVAVGDPVARVVNADPLLAVINVAQQDIGRVRLGAEAVVELATGDRLEGVVSYISGAAQSGTRTFRVEVEAPNPDGLPAGVSATVRIPLESVQAHFVTPAVLALEESGQLGVKTVNEAGEVVFHPVNIVRAEREGVWVTGLPERARVITVGQGFVRAGEPVRAVAEAELPDDRTLPEPEAPPAALGDGD</sequence>
<dbReference type="PANTHER" id="PTHR30469">
    <property type="entry name" value="MULTIDRUG RESISTANCE PROTEIN MDTA"/>
    <property type="match status" value="1"/>
</dbReference>
<evidence type="ECO:0000259" key="4">
    <source>
        <dbReference type="Pfam" id="PF25954"/>
    </source>
</evidence>
<dbReference type="InterPro" id="IPR006143">
    <property type="entry name" value="RND_pump_MFP"/>
</dbReference>
<dbReference type="GO" id="GO:1990281">
    <property type="term" value="C:efflux pump complex"/>
    <property type="evidence" value="ECO:0007669"/>
    <property type="project" value="TreeGrafter"/>
</dbReference>
<dbReference type="AlphaFoldDB" id="A0A2U2N0Y5"/>